<dbReference type="GO" id="GO:0006270">
    <property type="term" value="P:DNA replication initiation"/>
    <property type="evidence" value="ECO:0007669"/>
    <property type="project" value="InterPro"/>
</dbReference>
<dbReference type="AlphaFoldDB" id="A0A0U5EFA9"/>
<feature type="domain" description="Initiator Rep protein WH1" evidence="2">
    <location>
        <begin position="122"/>
        <end position="240"/>
    </location>
</feature>
<dbReference type="KEGG" id="ege:EM595_p1022"/>
<comment type="similarity">
    <text evidence="1">Belongs to the initiator RepB protein family.</text>
</comment>
<proteinExistence type="inferred from homology"/>
<name>A0A0U5EFA9_9GAMM</name>
<geneLocation type="plasmid" evidence="4">
    <name>pEM02</name>
</geneLocation>
<evidence type="ECO:0000259" key="2">
    <source>
        <dbReference type="Pfam" id="PF01051"/>
    </source>
</evidence>
<gene>
    <name evidence="3" type="primary">repA</name>
    <name evidence="3" type="ORF">EM595_p1022</name>
</gene>
<dbReference type="InterPro" id="IPR000525">
    <property type="entry name" value="Initiator_Rep_WH1"/>
</dbReference>
<reference evidence="4" key="1">
    <citation type="submission" date="2015-11" db="EMBL/GenBank/DDBJ databases">
        <authorList>
            <person name="Blom J."/>
        </authorList>
    </citation>
    <scope>NUCLEOTIDE SEQUENCE [LARGE SCALE GENOMIC DNA]</scope>
    <source>
        <plasmid evidence="4">pEM02</plasmid>
    </source>
</reference>
<keyword evidence="4" id="KW-1185">Reference proteome</keyword>
<sequence>MFINWMSSCFVIISFPSVDKVYMDNKNKVLHLPDVLSISGTGKKLTPSSNSTVQPVALMRLGLFVPTLKRKGSKVESVSIDASKELAELEIAQAEGYTDIRISGPRLSMETDFKVWIAIIVSFSRYGETTNTIELPFSQFASFAGYPDKEKTTVLRMRISDALTRLRGTTISLSSKNKNKHTVTGLLQRGQYDVEADVIRLQADESLWELYRIDNQVLLQMIVLRKLANKGSAQALYTFLESLPQKPIPLSFSRIKKRLMLTSPDAQQNRTIKKAIEELQKAGYLDASVVKKDKEWFLNIHGRNPRCNVTNPADFIADFT</sequence>
<protein>
    <submittedName>
        <fullName evidence="3">Replication protein RepA</fullName>
    </submittedName>
</protein>
<evidence type="ECO:0000313" key="4">
    <source>
        <dbReference type="Proteomes" id="UP000059419"/>
    </source>
</evidence>
<dbReference type="GO" id="GO:0003887">
    <property type="term" value="F:DNA-directed DNA polymerase activity"/>
    <property type="evidence" value="ECO:0007669"/>
    <property type="project" value="InterPro"/>
</dbReference>
<dbReference type="Pfam" id="PF01051">
    <property type="entry name" value="Rep3_N"/>
    <property type="match status" value="1"/>
</dbReference>
<evidence type="ECO:0000313" key="3">
    <source>
        <dbReference type="EMBL" id="CUU26269.1"/>
    </source>
</evidence>
<dbReference type="Proteomes" id="UP000059419">
    <property type="component" value="Plasmid pEM02"/>
</dbReference>
<evidence type="ECO:0000256" key="1">
    <source>
        <dbReference type="ARBA" id="ARBA00038283"/>
    </source>
</evidence>
<organism evidence="3 4">
    <name type="scientific">Duffyella gerundensis</name>
    <dbReference type="NCBI Taxonomy" id="1619313"/>
    <lineage>
        <taxon>Bacteria</taxon>
        <taxon>Pseudomonadati</taxon>
        <taxon>Pseudomonadota</taxon>
        <taxon>Gammaproteobacteria</taxon>
        <taxon>Enterobacterales</taxon>
        <taxon>Erwiniaceae</taxon>
        <taxon>Duffyella</taxon>
    </lineage>
</organism>
<dbReference type="EMBL" id="LN907829">
    <property type="protein sequence ID" value="CUU26269.1"/>
    <property type="molecule type" value="Genomic_DNA"/>
</dbReference>
<dbReference type="PATRIC" id="fig|1619313.3.peg.4208"/>
<accession>A0A0U5EFA9</accession>